<name>A0ABR0Y5Q6_HUSHU</name>
<comment type="subcellular location">
    <subcellularLocation>
        <location evidence="1">Membrane</location>
    </subcellularLocation>
</comment>
<evidence type="ECO:0000256" key="5">
    <source>
        <dbReference type="ARBA" id="ARBA00023136"/>
    </source>
</evidence>
<accession>A0ABR0Y5Q6</accession>
<evidence type="ECO:0000256" key="7">
    <source>
        <dbReference type="SAM" id="Phobius"/>
    </source>
</evidence>
<evidence type="ECO:0000256" key="4">
    <source>
        <dbReference type="ARBA" id="ARBA00022989"/>
    </source>
</evidence>
<sequence>MELTNGQVCNGSEATPLAMTPGSVEGSVARPRPPHKEYRTLSIASVICGISCIGVLAVISSVKASERRSYDPEQADLFASKARRYSILSILVFVGLLMLVPLLMALVSYLLTIAD</sequence>
<keyword evidence="9" id="KW-1185">Reference proteome</keyword>
<evidence type="ECO:0000256" key="6">
    <source>
        <dbReference type="SAM" id="MobiDB-lite"/>
    </source>
</evidence>
<gene>
    <name evidence="8" type="ORF">HHUSO_G34786</name>
</gene>
<keyword evidence="5 7" id="KW-0472">Membrane</keyword>
<comment type="caution">
    <text evidence="8">The sequence shown here is derived from an EMBL/GenBank/DDBJ whole genome shotgun (WGS) entry which is preliminary data.</text>
</comment>
<keyword evidence="3 7" id="KW-0812">Transmembrane</keyword>
<evidence type="ECO:0000256" key="2">
    <source>
        <dbReference type="ARBA" id="ARBA00006843"/>
    </source>
</evidence>
<feature type="transmembrane region" description="Helical" evidence="7">
    <location>
        <begin position="41"/>
        <end position="64"/>
    </location>
</feature>
<dbReference type="InterPro" id="IPR007593">
    <property type="entry name" value="CD225/Dispanin_fam"/>
</dbReference>
<dbReference type="Pfam" id="PF04505">
    <property type="entry name" value="CD225"/>
    <property type="match status" value="1"/>
</dbReference>
<feature type="region of interest" description="Disordered" evidence="6">
    <location>
        <begin position="1"/>
        <end position="32"/>
    </location>
</feature>
<dbReference type="EMBL" id="JAHFZB010000048">
    <property type="protein sequence ID" value="KAK6467735.1"/>
    <property type="molecule type" value="Genomic_DNA"/>
</dbReference>
<reference evidence="8 9" key="1">
    <citation type="submission" date="2021-05" db="EMBL/GenBank/DDBJ databases">
        <authorList>
            <person name="Zahm M."/>
            <person name="Klopp C."/>
            <person name="Cabau C."/>
            <person name="Kuhl H."/>
            <person name="Suciu R."/>
            <person name="Ciorpac M."/>
            <person name="Holostenco D."/>
            <person name="Gessner J."/>
            <person name="Wuertz S."/>
            <person name="Hohne C."/>
            <person name="Stock M."/>
            <person name="Gislard M."/>
            <person name="Lluch J."/>
            <person name="Milhes M."/>
            <person name="Lampietro C."/>
            <person name="Lopez Roques C."/>
            <person name="Donnadieu C."/>
            <person name="Du K."/>
            <person name="Schartl M."/>
            <person name="Guiguen Y."/>
        </authorList>
    </citation>
    <scope>NUCLEOTIDE SEQUENCE [LARGE SCALE GENOMIC DNA]</scope>
    <source>
        <strain evidence="8">Hh-F2</strain>
        <tissue evidence="8">Blood</tissue>
    </source>
</reference>
<feature type="transmembrane region" description="Helical" evidence="7">
    <location>
        <begin position="85"/>
        <end position="111"/>
    </location>
</feature>
<dbReference type="Proteomes" id="UP001369086">
    <property type="component" value="Unassembled WGS sequence"/>
</dbReference>
<evidence type="ECO:0000313" key="8">
    <source>
        <dbReference type="EMBL" id="KAK6467735.1"/>
    </source>
</evidence>
<keyword evidence="4 7" id="KW-1133">Transmembrane helix</keyword>
<evidence type="ECO:0000313" key="9">
    <source>
        <dbReference type="Proteomes" id="UP001369086"/>
    </source>
</evidence>
<proteinExistence type="inferred from homology"/>
<organism evidence="8 9">
    <name type="scientific">Huso huso</name>
    <name type="common">Beluga</name>
    <name type="synonym">Acipenser huso</name>
    <dbReference type="NCBI Taxonomy" id="61971"/>
    <lineage>
        <taxon>Eukaryota</taxon>
        <taxon>Metazoa</taxon>
        <taxon>Chordata</taxon>
        <taxon>Craniata</taxon>
        <taxon>Vertebrata</taxon>
        <taxon>Euteleostomi</taxon>
        <taxon>Actinopterygii</taxon>
        <taxon>Chondrostei</taxon>
        <taxon>Acipenseriformes</taxon>
        <taxon>Acipenseridae</taxon>
        <taxon>Huso</taxon>
    </lineage>
</organism>
<evidence type="ECO:0000256" key="3">
    <source>
        <dbReference type="ARBA" id="ARBA00022692"/>
    </source>
</evidence>
<feature type="compositionally biased region" description="Polar residues" evidence="6">
    <location>
        <begin position="1"/>
        <end position="13"/>
    </location>
</feature>
<comment type="similarity">
    <text evidence="2">Belongs to the CD225/Dispanin family.</text>
</comment>
<protein>
    <submittedName>
        <fullName evidence="8">Transmembrane protein 265-like</fullName>
    </submittedName>
</protein>
<evidence type="ECO:0000256" key="1">
    <source>
        <dbReference type="ARBA" id="ARBA00004370"/>
    </source>
</evidence>